<accession>A0A7S2BXJ5</accession>
<gene>
    <name evidence="1" type="ORF">FPAR1323_LOCUS7101</name>
</gene>
<evidence type="ECO:0000313" key="1">
    <source>
        <dbReference type="EMBL" id="CAD9409748.1"/>
    </source>
</evidence>
<proteinExistence type="predicted"/>
<reference evidence="1" key="1">
    <citation type="submission" date="2021-01" db="EMBL/GenBank/DDBJ databases">
        <authorList>
            <person name="Corre E."/>
            <person name="Pelletier E."/>
            <person name="Niang G."/>
            <person name="Scheremetjew M."/>
            <person name="Finn R."/>
            <person name="Kale V."/>
            <person name="Holt S."/>
            <person name="Cochrane G."/>
            <person name="Meng A."/>
            <person name="Brown T."/>
            <person name="Cohen L."/>
        </authorList>
    </citation>
    <scope>NUCLEOTIDE SEQUENCE</scope>
    <source>
        <strain evidence="1">RCC1693</strain>
    </source>
</reference>
<protein>
    <submittedName>
        <fullName evidence="1">Uncharacterized protein</fullName>
    </submittedName>
</protein>
<organism evidence="1">
    <name type="scientific">Florenciella parvula</name>
    <dbReference type="NCBI Taxonomy" id="236787"/>
    <lineage>
        <taxon>Eukaryota</taxon>
        <taxon>Sar</taxon>
        <taxon>Stramenopiles</taxon>
        <taxon>Ochrophyta</taxon>
        <taxon>Dictyochophyceae</taxon>
        <taxon>Florenciellales</taxon>
        <taxon>Florenciella</taxon>
    </lineage>
</organism>
<name>A0A7S2BXJ5_9STRA</name>
<dbReference type="EMBL" id="HBGT01013238">
    <property type="protein sequence ID" value="CAD9409748.1"/>
    <property type="molecule type" value="Transcribed_RNA"/>
</dbReference>
<dbReference type="AlphaFoldDB" id="A0A7S2BXJ5"/>
<sequence>MWTSFNTDDDDTYLTQSEFAAGLRSMYGVTLLPDSVTSCIFGKVDTTPAGNSHIVLPTTTCLRLSLSLSLSLSICASSNTQAWKGNHNYQRFDLQMHWFVCRGDILTPLPVACIPQHGTRLATKRSWSGGGSSDLCLGRILASVVIGAVEARHSSRRLTHQLKW</sequence>